<feature type="transmembrane region" description="Helical" evidence="1">
    <location>
        <begin position="167"/>
        <end position="192"/>
    </location>
</feature>
<dbReference type="STRING" id="29571.SAMN05878437_2149"/>
<dbReference type="PROSITE" id="PS50883">
    <property type="entry name" value="EAL"/>
    <property type="match status" value="1"/>
</dbReference>
<organism evidence="4 5">
    <name type="scientific">Vreelandella subglaciescola</name>
    <dbReference type="NCBI Taxonomy" id="29571"/>
    <lineage>
        <taxon>Bacteria</taxon>
        <taxon>Pseudomonadati</taxon>
        <taxon>Pseudomonadota</taxon>
        <taxon>Gammaproteobacteria</taxon>
        <taxon>Oceanospirillales</taxon>
        <taxon>Halomonadaceae</taxon>
        <taxon>Vreelandella</taxon>
    </lineage>
</organism>
<feature type="transmembrane region" description="Helical" evidence="1">
    <location>
        <begin position="17"/>
        <end position="38"/>
    </location>
</feature>
<dbReference type="NCBIfam" id="TIGR00254">
    <property type="entry name" value="GGDEF"/>
    <property type="match status" value="1"/>
</dbReference>
<keyword evidence="1" id="KW-1133">Transmembrane helix</keyword>
<dbReference type="InterPro" id="IPR000160">
    <property type="entry name" value="GGDEF_dom"/>
</dbReference>
<dbReference type="CDD" id="cd01948">
    <property type="entry name" value="EAL"/>
    <property type="match status" value="1"/>
</dbReference>
<keyword evidence="1" id="KW-0812">Transmembrane</keyword>
<dbReference type="SUPFAM" id="SSF141868">
    <property type="entry name" value="EAL domain-like"/>
    <property type="match status" value="1"/>
</dbReference>
<dbReference type="PANTHER" id="PTHR33121:SF79">
    <property type="entry name" value="CYCLIC DI-GMP PHOSPHODIESTERASE PDED-RELATED"/>
    <property type="match status" value="1"/>
</dbReference>
<dbReference type="Pfam" id="PF00563">
    <property type="entry name" value="EAL"/>
    <property type="match status" value="1"/>
</dbReference>
<dbReference type="Gene3D" id="3.30.70.270">
    <property type="match status" value="1"/>
</dbReference>
<dbReference type="SUPFAM" id="SSF55073">
    <property type="entry name" value="Nucleotide cyclase"/>
    <property type="match status" value="1"/>
</dbReference>
<dbReference type="PROSITE" id="PS50887">
    <property type="entry name" value="GGDEF"/>
    <property type="match status" value="1"/>
</dbReference>
<keyword evidence="1" id="KW-0472">Membrane</keyword>
<dbReference type="Gene3D" id="3.20.20.450">
    <property type="entry name" value="EAL domain"/>
    <property type="match status" value="1"/>
</dbReference>
<dbReference type="InterPro" id="IPR035919">
    <property type="entry name" value="EAL_sf"/>
</dbReference>
<keyword evidence="5" id="KW-1185">Reference proteome</keyword>
<proteinExistence type="predicted"/>
<dbReference type="SMART" id="SM00267">
    <property type="entry name" value="GGDEF"/>
    <property type="match status" value="1"/>
</dbReference>
<dbReference type="Pfam" id="PF00990">
    <property type="entry name" value="GGDEF"/>
    <property type="match status" value="1"/>
</dbReference>
<dbReference type="InterPro" id="IPR029787">
    <property type="entry name" value="Nucleotide_cyclase"/>
</dbReference>
<evidence type="ECO:0000313" key="4">
    <source>
        <dbReference type="EMBL" id="SHM28114.1"/>
    </source>
</evidence>
<gene>
    <name evidence="4" type="ORF">SAMN05878437_2149</name>
</gene>
<protein>
    <submittedName>
        <fullName evidence="4">Diguanylate cyclase (GGDEF) domain-containing protein</fullName>
    </submittedName>
</protein>
<feature type="domain" description="GGDEF" evidence="3">
    <location>
        <begin position="289"/>
        <end position="422"/>
    </location>
</feature>
<dbReference type="OrthoDB" id="5846271at2"/>
<reference evidence="4 5" key="1">
    <citation type="submission" date="2016-11" db="EMBL/GenBank/DDBJ databases">
        <authorList>
            <person name="Jaros S."/>
            <person name="Januszkiewicz K."/>
            <person name="Wedrychowicz H."/>
        </authorList>
    </citation>
    <scope>NUCLEOTIDE SEQUENCE [LARGE SCALE GENOMIC DNA]</scope>
    <source>
        <strain evidence="4 5">ACAM 12</strain>
    </source>
</reference>
<evidence type="ECO:0000313" key="5">
    <source>
        <dbReference type="Proteomes" id="UP000190911"/>
    </source>
</evidence>
<dbReference type="AlphaFoldDB" id="A0A1M7HI32"/>
<dbReference type="Proteomes" id="UP000190911">
    <property type="component" value="Chromosome I"/>
</dbReference>
<dbReference type="RefSeq" id="WP_079553532.1">
    <property type="nucleotide sequence ID" value="NZ_LT670847.1"/>
</dbReference>
<evidence type="ECO:0000259" key="2">
    <source>
        <dbReference type="PROSITE" id="PS50883"/>
    </source>
</evidence>
<evidence type="ECO:0000259" key="3">
    <source>
        <dbReference type="PROSITE" id="PS50887"/>
    </source>
</evidence>
<dbReference type="EMBL" id="LT670847">
    <property type="protein sequence ID" value="SHM28114.1"/>
    <property type="molecule type" value="Genomic_DNA"/>
</dbReference>
<name>A0A1M7HI32_9GAMM</name>
<dbReference type="CDD" id="cd01949">
    <property type="entry name" value="GGDEF"/>
    <property type="match status" value="1"/>
</dbReference>
<dbReference type="Gene3D" id="6.10.340.10">
    <property type="match status" value="1"/>
</dbReference>
<feature type="domain" description="EAL" evidence="2">
    <location>
        <begin position="431"/>
        <end position="683"/>
    </location>
</feature>
<dbReference type="InterPro" id="IPR001633">
    <property type="entry name" value="EAL_dom"/>
</dbReference>
<dbReference type="SMART" id="SM00052">
    <property type="entry name" value="EAL"/>
    <property type="match status" value="1"/>
</dbReference>
<sequence length="687" mass="77354">MKRAEHRRETRSLTARFTFLVVMLTVVSGLVFGGLLGFGNMRDEVHEQYQIANQRLDFIQEPARFALYHLDTETVRALLQSFQQDPAYRRIDLISDQGQKFGHVRHEPAEPAFLTPLIRRAFFSALPAKRDERLFYTSPFNTRKGVYVGRLQADFDLDHMINKATAALFNTFWLTCIQALVLGILVAAVFYASVGRPLQAITQTIRRHARRGQPFATLDLDVSGFELQQLVRHYNEHASRGERYLNELTEANRVLDEQTRLDPLTQDYNRRELVQRLATALAGLESSSGQLALVIWDIDGFSRVNDRYGQDIGDAALKEVSARLRHAFNDGAPLYRLQADIFAMCFRSRDMENLAARLSGTLRVETTLEAEKSCSSIELTLSAGMALAPEHAATPESLLHAAHIGLANAKHAGQQCLRTYSPEAGDRQKRKVAALLLLKERLADGNFALAYQPKVCLKDGSLKGCEALFRLNRGELSAPYELLQEAEATGLIIPLGLEIICRALTDFAPLLPALDDDFRLGINISPQQLVEPDFSQRLEQLLQHHHFPAGRLDLEITEATQLINNHAFKDNHRRLRDLGISFSLDDFGTGYASIEYLLFIGFDFLKIDRQFVKDLPEDANSLRVCRAVLTLARELGCRTVIEGIETPAQEALMQQHEATLGQGYLYAKPMDIDAFIRYLKSPSTRAT</sequence>
<dbReference type="GO" id="GO:0071111">
    <property type="term" value="F:cyclic-guanylate-specific phosphodiesterase activity"/>
    <property type="evidence" value="ECO:0007669"/>
    <property type="project" value="InterPro"/>
</dbReference>
<dbReference type="InParanoid" id="A0A1M7HI32"/>
<evidence type="ECO:0000256" key="1">
    <source>
        <dbReference type="SAM" id="Phobius"/>
    </source>
</evidence>
<dbReference type="InterPro" id="IPR050706">
    <property type="entry name" value="Cyclic-di-GMP_PDE-like"/>
</dbReference>
<dbReference type="PANTHER" id="PTHR33121">
    <property type="entry name" value="CYCLIC DI-GMP PHOSPHODIESTERASE PDEF"/>
    <property type="match status" value="1"/>
</dbReference>
<accession>A0A1M7HI32</accession>
<dbReference type="InterPro" id="IPR043128">
    <property type="entry name" value="Rev_trsase/Diguanyl_cyclase"/>
</dbReference>